<organism evidence="2">
    <name type="scientific">Zeugodacus cucurbitae</name>
    <name type="common">Melon fruit fly</name>
    <name type="synonym">Bactrocera cucurbitae</name>
    <dbReference type="NCBI Taxonomy" id="28588"/>
    <lineage>
        <taxon>Eukaryota</taxon>
        <taxon>Metazoa</taxon>
        <taxon>Ecdysozoa</taxon>
        <taxon>Arthropoda</taxon>
        <taxon>Hexapoda</taxon>
        <taxon>Insecta</taxon>
        <taxon>Pterygota</taxon>
        <taxon>Neoptera</taxon>
        <taxon>Endopterygota</taxon>
        <taxon>Diptera</taxon>
        <taxon>Brachycera</taxon>
        <taxon>Muscomorpha</taxon>
        <taxon>Tephritoidea</taxon>
        <taxon>Tephritidae</taxon>
        <taxon>Zeugodacus</taxon>
        <taxon>Zeugodacus</taxon>
    </lineage>
</organism>
<evidence type="ECO:0000313" key="2">
    <source>
        <dbReference type="EMBL" id="JAD11644.1"/>
    </source>
</evidence>
<reference evidence="2" key="1">
    <citation type="submission" date="2014-11" db="EMBL/GenBank/DDBJ databases">
        <authorList>
            <person name="Geib S."/>
        </authorList>
    </citation>
    <scope>NUCLEOTIDE SEQUENCE</scope>
</reference>
<accession>A0A0A1XJU3</accession>
<dbReference type="EMBL" id="GBXI01002648">
    <property type="protein sequence ID" value="JAD11644.1"/>
    <property type="molecule type" value="Transcribed_RNA"/>
</dbReference>
<feature type="compositionally biased region" description="Basic residues" evidence="1">
    <location>
        <begin position="374"/>
        <end position="384"/>
    </location>
</feature>
<name>A0A0A1XJU3_ZEUCU</name>
<reference evidence="2" key="2">
    <citation type="journal article" date="2015" name="Gigascience">
        <title>Reconstructing a comprehensive transcriptome assembly of a white-pupal translocated strain of the pest fruit fly Bactrocera cucurbitae.</title>
        <authorList>
            <person name="Sim S.B."/>
            <person name="Calla B."/>
            <person name="Hall B."/>
            <person name="DeRego T."/>
            <person name="Geib S.M."/>
        </authorList>
    </citation>
    <scope>NUCLEOTIDE SEQUENCE</scope>
</reference>
<dbReference type="AlphaFoldDB" id="A0A0A1XJU3"/>
<proteinExistence type="predicted"/>
<evidence type="ECO:0000256" key="1">
    <source>
        <dbReference type="SAM" id="MobiDB-lite"/>
    </source>
</evidence>
<feature type="compositionally biased region" description="Basic and acidic residues" evidence="1">
    <location>
        <begin position="336"/>
        <end position="347"/>
    </location>
</feature>
<feature type="compositionally biased region" description="Polar residues" evidence="1">
    <location>
        <begin position="408"/>
        <end position="417"/>
    </location>
</feature>
<protein>
    <submittedName>
        <fullName evidence="2">Digestive organ expansion factor homolog</fullName>
    </submittedName>
</protein>
<sequence length="462" mass="53455">MFNQCMGDGMNGNQYYWGQPGYGHYGQWSYDGYNNATPWYNQCPYNNWNWYTGYNNYEQSRAPCPHYYAENPNMPLLNDPNNEYKMYQRRVTGHYLKPEASSMTDPPLWKSVKIDCFSAKMNMHKTQSELLKKSSRFLINKASRRKNRKRRFSGAARSTTTMKNSFNKLGKKVYLNGGGLAYILFKPKECECDEQNRGDGPDVPFTYYPSKKRHDMEKEFYENMDRQLNESEQEESQTAKSKEYINNLNKLYADINGGLDCKSKSGTSHCTPEELAEIRHEFEVFFNKTTRTSKQTQTKLKMKTLKSGKTKGRMKWNLGAEPSRKLFNANKQTAETTKHTLRKDIGLKSKKTRLPTTFKEPLTKRSVKETLPSKSKRAHGSNKQHNKDQNNDNENDGVSTHFVWRPTKTPSTTQKASNVKHLGGRSGRSVSYHPGRTVDDAPKPAMRSTFAKFGYSTAWRRK</sequence>
<gene>
    <name evidence="2" type="primary">DIEXF</name>
    <name evidence="2" type="ORF">g.12415</name>
</gene>
<feature type="region of interest" description="Disordered" evidence="1">
    <location>
        <begin position="326"/>
        <end position="444"/>
    </location>
</feature>